<reference evidence="5" key="1">
    <citation type="submission" date="2025-08" db="UniProtKB">
        <authorList>
            <consortium name="Ensembl"/>
        </authorList>
    </citation>
    <scope>IDENTIFICATION</scope>
</reference>
<dbReference type="PRINTS" id="PR00306">
    <property type="entry name" value="SERUMAMYLOID"/>
</dbReference>
<evidence type="ECO:0000256" key="2">
    <source>
        <dbReference type="RuleBase" id="RU000539"/>
    </source>
</evidence>
<dbReference type="PIRSF" id="PIRSF002472">
    <property type="entry name" value="Serum_amyloid_A"/>
    <property type="match status" value="1"/>
</dbReference>
<comment type="similarity">
    <text evidence="1 2">Belongs to the SAA family.</text>
</comment>
<dbReference type="GeneTree" id="ENSGT00390000004737"/>
<dbReference type="RefSeq" id="XP_048954812.1">
    <property type="nucleotide sequence ID" value="XM_049098855.1"/>
</dbReference>
<dbReference type="Ensembl" id="ENSCAFT00020026984.1">
    <property type="protein sequence ID" value="ENSCAFP00020023340.1"/>
    <property type="gene ID" value="ENSCAFG00020018420.1"/>
</dbReference>
<feature type="signal peptide" evidence="4">
    <location>
        <begin position="1"/>
        <end position="18"/>
    </location>
</feature>
<sequence>MKLLVGILLCSLVLGVSSQRWLTFLKEAGQGTRDMWRAYSDMREANYKNSDKYFHARGNYDAARRGPGGAWAAKVISDARENSQRITDRLKFGDSGHGAEDSKADQAANKWGRSGKDPNHFRPAGLPSKY</sequence>
<dbReference type="FunFam" id="1.10.132.110:FF:000001">
    <property type="entry name" value="Serum amyloid A protein"/>
    <property type="match status" value="1"/>
</dbReference>
<dbReference type="AlphaFoldDB" id="A0A8C0R3K1"/>
<evidence type="ECO:0000313" key="6">
    <source>
        <dbReference type="Proteomes" id="UP000694391"/>
    </source>
</evidence>
<keyword evidence="2" id="KW-0011">Acute phase</keyword>
<name>A0A8C0R3K1_CANLU</name>
<proteinExistence type="inferred from homology"/>
<gene>
    <name evidence="5" type="primary">LOC112667715</name>
</gene>
<comment type="function">
    <text evidence="2">Major acute phase reactant. Apolipoprotein of the HDL complex.</text>
</comment>
<dbReference type="PROSITE" id="PS00992">
    <property type="entry name" value="SAA"/>
    <property type="match status" value="1"/>
</dbReference>
<dbReference type="PANTHER" id="PTHR23424:SF29">
    <property type="entry name" value="SERUM AMYLOID A PROTEIN"/>
    <property type="match status" value="1"/>
</dbReference>
<dbReference type="RefSeq" id="XP_025315467.1">
    <property type="nucleotide sequence ID" value="XM_025459682.3"/>
</dbReference>
<accession>A0A8C0R3K1</accession>
<reference evidence="5" key="2">
    <citation type="submission" date="2025-09" db="UniProtKB">
        <authorList>
            <consortium name="Ensembl"/>
        </authorList>
    </citation>
    <scope>IDENTIFICATION</scope>
</reference>
<dbReference type="InterPro" id="IPR000096">
    <property type="entry name" value="Serum_amyloid_A"/>
</dbReference>
<feature type="chain" id="PRO_5034175712" description="Serum amyloid A protein" evidence="4">
    <location>
        <begin position="19"/>
        <end position="130"/>
    </location>
</feature>
<organism evidence="5 6">
    <name type="scientific">Canis lupus dingo</name>
    <name type="common">dingo</name>
    <dbReference type="NCBI Taxonomy" id="286419"/>
    <lineage>
        <taxon>Eukaryota</taxon>
        <taxon>Metazoa</taxon>
        <taxon>Chordata</taxon>
        <taxon>Craniata</taxon>
        <taxon>Vertebrata</taxon>
        <taxon>Euteleostomi</taxon>
        <taxon>Mammalia</taxon>
        <taxon>Eutheria</taxon>
        <taxon>Laurasiatheria</taxon>
        <taxon>Carnivora</taxon>
        <taxon>Caniformia</taxon>
        <taxon>Canidae</taxon>
        <taxon>Canis</taxon>
    </lineage>
</organism>
<dbReference type="Gene3D" id="1.10.132.110">
    <property type="entry name" value="Serum amyloid A protein"/>
    <property type="match status" value="1"/>
</dbReference>
<keyword evidence="6" id="KW-1185">Reference proteome</keyword>
<dbReference type="Pfam" id="PF00277">
    <property type="entry name" value="SAA"/>
    <property type="match status" value="1"/>
</dbReference>
<feature type="compositionally biased region" description="Basic and acidic residues" evidence="3">
    <location>
        <begin position="86"/>
        <end position="104"/>
    </location>
</feature>
<keyword evidence="2" id="KW-0345">HDL</keyword>
<protein>
    <recommendedName>
        <fullName evidence="2">Serum amyloid A protein</fullName>
    </recommendedName>
</protein>
<keyword evidence="4" id="KW-0732">Signal</keyword>
<dbReference type="GO" id="GO:0006953">
    <property type="term" value="P:acute-phase response"/>
    <property type="evidence" value="ECO:0007669"/>
    <property type="project" value="UniProtKB-UniRule"/>
</dbReference>
<feature type="region of interest" description="Disordered" evidence="3">
    <location>
        <begin position="86"/>
        <end position="130"/>
    </location>
</feature>
<evidence type="ECO:0000256" key="4">
    <source>
        <dbReference type="SAM" id="SignalP"/>
    </source>
</evidence>
<dbReference type="PANTHER" id="PTHR23424">
    <property type="entry name" value="SERUM AMYLOID A"/>
    <property type="match status" value="1"/>
</dbReference>
<dbReference type="Proteomes" id="UP000694391">
    <property type="component" value="Unplaced"/>
</dbReference>
<evidence type="ECO:0000256" key="3">
    <source>
        <dbReference type="SAM" id="MobiDB-lite"/>
    </source>
</evidence>
<dbReference type="KEGG" id="clud:112667715"/>
<evidence type="ECO:0000256" key="1">
    <source>
        <dbReference type="ARBA" id="ARBA00007745"/>
    </source>
</evidence>
<dbReference type="InterPro" id="IPR052464">
    <property type="entry name" value="Synovial_Prolif_Regulator"/>
</dbReference>
<dbReference type="GeneID" id="112667715"/>
<evidence type="ECO:0000313" key="5">
    <source>
        <dbReference type="Ensembl" id="ENSCAFP00020023340.1"/>
    </source>
</evidence>
<dbReference type="SMART" id="SM00197">
    <property type="entry name" value="SAA"/>
    <property type="match status" value="1"/>
</dbReference>
<dbReference type="GO" id="GO:0034364">
    <property type="term" value="C:high-density lipoprotein particle"/>
    <property type="evidence" value="ECO:0007669"/>
    <property type="project" value="UniProtKB-UniRule"/>
</dbReference>